<dbReference type="Proteomes" id="UP001199816">
    <property type="component" value="Unassembled WGS sequence"/>
</dbReference>
<dbReference type="PANTHER" id="PTHR30273">
    <property type="entry name" value="PERIPLASMIC SIGNAL SENSOR AND SIGMA FACTOR ACTIVATOR FECR-RELATED"/>
    <property type="match status" value="1"/>
</dbReference>
<feature type="transmembrane region" description="Helical" evidence="1">
    <location>
        <begin position="104"/>
        <end position="123"/>
    </location>
</feature>
<dbReference type="InterPro" id="IPR012373">
    <property type="entry name" value="Ferrdict_sens_TM"/>
</dbReference>
<name>A0ABS8PK39_9BACT</name>
<dbReference type="PIRSF" id="PIRSF018266">
    <property type="entry name" value="FecR"/>
    <property type="match status" value="1"/>
</dbReference>
<dbReference type="Gene3D" id="2.60.120.1440">
    <property type="match status" value="1"/>
</dbReference>
<evidence type="ECO:0000313" key="5">
    <source>
        <dbReference type="Proteomes" id="UP001199816"/>
    </source>
</evidence>
<dbReference type="Pfam" id="PF16344">
    <property type="entry name" value="FecR_C"/>
    <property type="match status" value="1"/>
</dbReference>
<accession>A0ABS8PK39</accession>
<evidence type="ECO:0000259" key="3">
    <source>
        <dbReference type="Pfam" id="PF16344"/>
    </source>
</evidence>
<comment type="caution">
    <text evidence="4">The sequence shown here is derived from an EMBL/GenBank/DDBJ whole genome shotgun (WGS) entry which is preliminary data.</text>
</comment>
<sequence length="368" mass="41734">MENNINNRFMHHARIYQLSARKLTQDATLEELQELEQLLREHPELASQLEMHGRFFNIEATQEAADAETGEAWERQEALMRARFPEVFGNRLGHTKKGALLKKIGWSIAAACMILALTLGYFFNSRNNAVINPAPPTAAAAIEATSSKHEVTLPDGSRAILNKNSHLYLSEGFGSVNRNIRLEGEAFFDVVHNGQLPFTVQAATVQVKVLGTAFNVRAYKDEREVETSLIRGAVEITDKVNKELKILMKPNEKVTIQLDEKNLPDISREVRMLYKMEELKKEEVSGMISETAWVQDKLVFNSAPLLEVVRKLEKWYNVSIRIENDALKEERFTGVFEKETINEALTALQLTYPFYFEIAPGGNLVIIK</sequence>
<feature type="domain" description="FecR protein" evidence="2">
    <location>
        <begin position="145"/>
        <end position="235"/>
    </location>
</feature>
<dbReference type="Gene3D" id="3.55.50.30">
    <property type="match status" value="1"/>
</dbReference>
<keyword evidence="1" id="KW-0472">Membrane</keyword>
<dbReference type="InterPro" id="IPR006860">
    <property type="entry name" value="FecR"/>
</dbReference>
<dbReference type="PANTHER" id="PTHR30273:SF2">
    <property type="entry name" value="PROTEIN FECR"/>
    <property type="match status" value="1"/>
</dbReference>
<keyword evidence="5" id="KW-1185">Reference proteome</keyword>
<evidence type="ECO:0000259" key="2">
    <source>
        <dbReference type="Pfam" id="PF04773"/>
    </source>
</evidence>
<protein>
    <submittedName>
        <fullName evidence="4">DUF4974 domain-containing protein</fullName>
    </submittedName>
</protein>
<feature type="domain" description="Protein FecR C-terminal" evidence="3">
    <location>
        <begin position="297"/>
        <end position="358"/>
    </location>
</feature>
<reference evidence="4 5" key="1">
    <citation type="submission" date="2021-11" db="EMBL/GenBank/DDBJ databases">
        <title>Genomic of Niabella pedocola.</title>
        <authorList>
            <person name="Wu T."/>
        </authorList>
    </citation>
    <scope>NUCLEOTIDE SEQUENCE [LARGE SCALE GENOMIC DNA]</scope>
    <source>
        <strain evidence="4 5">JCM 31011</strain>
    </source>
</reference>
<proteinExistence type="predicted"/>
<gene>
    <name evidence="4" type="ORF">LQ567_00595</name>
</gene>
<keyword evidence="1" id="KW-0812">Transmembrane</keyword>
<dbReference type="EMBL" id="JAJNEC010000001">
    <property type="protein sequence ID" value="MCD2421240.1"/>
    <property type="molecule type" value="Genomic_DNA"/>
</dbReference>
<keyword evidence="1" id="KW-1133">Transmembrane helix</keyword>
<dbReference type="RefSeq" id="WP_231002083.1">
    <property type="nucleotide sequence ID" value="NZ_JAJNEC010000001.1"/>
</dbReference>
<evidence type="ECO:0000256" key="1">
    <source>
        <dbReference type="SAM" id="Phobius"/>
    </source>
</evidence>
<organism evidence="4 5">
    <name type="scientific">Niabella pedocola</name>
    <dbReference type="NCBI Taxonomy" id="1752077"/>
    <lineage>
        <taxon>Bacteria</taxon>
        <taxon>Pseudomonadati</taxon>
        <taxon>Bacteroidota</taxon>
        <taxon>Chitinophagia</taxon>
        <taxon>Chitinophagales</taxon>
        <taxon>Chitinophagaceae</taxon>
        <taxon>Niabella</taxon>
    </lineage>
</organism>
<dbReference type="Pfam" id="PF04773">
    <property type="entry name" value="FecR"/>
    <property type="match status" value="1"/>
</dbReference>
<dbReference type="InterPro" id="IPR032508">
    <property type="entry name" value="FecR_C"/>
</dbReference>
<evidence type="ECO:0000313" key="4">
    <source>
        <dbReference type="EMBL" id="MCD2421240.1"/>
    </source>
</evidence>